<feature type="transmembrane region" description="Helical" evidence="1">
    <location>
        <begin position="205"/>
        <end position="225"/>
    </location>
</feature>
<keyword evidence="1" id="KW-0472">Membrane</keyword>
<gene>
    <name evidence="2" type="ORF">F6B43_13840</name>
</gene>
<comment type="caution">
    <text evidence="2">The sequence shown here is derived from an EMBL/GenBank/DDBJ whole genome shotgun (WGS) entry which is preliminary data.</text>
</comment>
<proteinExistence type="predicted"/>
<protein>
    <submittedName>
        <fullName evidence="2">Uncharacterized protein</fullName>
    </submittedName>
</protein>
<dbReference type="OrthoDB" id="4978880at2"/>
<reference evidence="3" key="1">
    <citation type="submission" date="2019-09" db="EMBL/GenBank/DDBJ databases">
        <title>Mumia zhuanghuii sp. nov. isolated from the intestinal contents of plateau pika (Ochotona curzoniae) in the Qinghai-Tibet plateau of China.</title>
        <authorList>
            <person name="Tian Z."/>
        </authorList>
    </citation>
    <scope>NUCLEOTIDE SEQUENCE [LARGE SCALE GENOMIC DNA]</scope>
    <source>
        <strain evidence="3">JCM 30598</strain>
    </source>
</reference>
<name>A0A5J5J577_9MICO</name>
<keyword evidence="1" id="KW-0812">Transmembrane</keyword>
<accession>A0A5J5J577</accession>
<evidence type="ECO:0000313" key="3">
    <source>
        <dbReference type="Proteomes" id="UP000325827"/>
    </source>
</evidence>
<keyword evidence="1" id="KW-1133">Transmembrane helix</keyword>
<sequence>MNIRMRGILAIATVAVGAVTIALSVTPARATTTSRPLSIQSVQQRIVQGTQEPGNWRVGSPRETAELWAEHSDAFHSSSGLAVNPAALVSWEIDARTSLLQAPLASGQNAVAPSAMTLVIDRRTGSASTIETVFTPLSTTSGTVRAWIDGELKVDSTVSALEASSGYSRTNAALKASARSVRPLADPGSGPWWQALNTCLAAMGIPGWILAGLSIVCGVACVAAFTPPGLVACALCIAAASGFATGVVTVCVNNANNA</sequence>
<evidence type="ECO:0000256" key="1">
    <source>
        <dbReference type="SAM" id="Phobius"/>
    </source>
</evidence>
<keyword evidence="3" id="KW-1185">Reference proteome</keyword>
<dbReference type="EMBL" id="VYSA01000002">
    <property type="protein sequence ID" value="KAA9108448.1"/>
    <property type="molecule type" value="Genomic_DNA"/>
</dbReference>
<dbReference type="RefSeq" id="WP_150449480.1">
    <property type="nucleotide sequence ID" value="NZ_VYSA01000002.1"/>
</dbReference>
<dbReference type="AlphaFoldDB" id="A0A5J5J577"/>
<dbReference type="Proteomes" id="UP000325827">
    <property type="component" value="Unassembled WGS sequence"/>
</dbReference>
<feature type="transmembrane region" description="Helical" evidence="1">
    <location>
        <begin position="232"/>
        <end position="255"/>
    </location>
</feature>
<evidence type="ECO:0000313" key="2">
    <source>
        <dbReference type="EMBL" id="KAA9108448.1"/>
    </source>
</evidence>
<organism evidence="2 3">
    <name type="scientific">Microbacterium rhizomatis</name>
    <dbReference type="NCBI Taxonomy" id="1631477"/>
    <lineage>
        <taxon>Bacteria</taxon>
        <taxon>Bacillati</taxon>
        <taxon>Actinomycetota</taxon>
        <taxon>Actinomycetes</taxon>
        <taxon>Micrococcales</taxon>
        <taxon>Microbacteriaceae</taxon>
        <taxon>Microbacterium</taxon>
    </lineage>
</organism>